<dbReference type="PANTHER" id="PTHR23260:SF10">
    <property type="entry name" value="GENE 11939-RELATED"/>
    <property type="match status" value="1"/>
</dbReference>
<dbReference type="GeneID" id="113831368"/>
<accession>A0A8C2LIE5</accession>
<evidence type="ECO:0000313" key="2">
    <source>
        <dbReference type="Ensembl" id="ENSCGRP00001004064.1"/>
    </source>
</evidence>
<dbReference type="InterPro" id="IPR007659">
    <property type="entry name" value="Keratin_matx"/>
</dbReference>
<name>A0A8C2LIE5_CRIGR</name>
<dbReference type="Pfam" id="PF04579">
    <property type="entry name" value="Keratin_matx"/>
    <property type="match status" value="1"/>
</dbReference>
<protein>
    <submittedName>
        <fullName evidence="2">Predicted gene 11939</fullName>
    </submittedName>
</protein>
<evidence type="ECO:0000256" key="1">
    <source>
        <dbReference type="ARBA" id="ARBA00022744"/>
    </source>
</evidence>
<dbReference type="GO" id="GO:0005198">
    <property type="term" value="F:structural molecule activity"/>
    <property type="evidence" value="ECO:0007669"/>
    <property type="project" value="InterPro"/>
</dbReference>
<gene>
    <name evidence="2" type="primary">LOC113831368</name>
</gene>
<proteinExistence type="predicted"/>
<dbReference type="PANTHER" id="PTHR23260">
    <property type="entry name" value="KERATIN ASSOCIATED PROTEIN 3-3-RELATED"/>
    <property type="match status" value="1"/>
</dbReference>
<dbReference type="GO" id="GO:0005829">
    <property type="term" value="C:cytosol"/>
    <property type="evidence" value="ECO:0007669"/>
    <property type="project" value="UniProtKB-ARBA"/>
</dbReference>
<organism evidence="2 3">
    <name type="scientific">Cricetulus griseus</name>
    <name type="common">Chinese hamster</name>
    <name type="synonym">Cricetulus barabensis griseus</name>
    <dbReference type="NCBI Taxonomy" id="10029"/>
    <lineage>
        <taxon>Eukaryota</taxon>
        <taxon>Metazoa</taxon>
        <taxon>Chordata</taxon>
        <taxon>Craniata</taxon>
        <taxon>Vertebrata</taxon>
        <taxon>Euteleostomi</taxon>
        <taxon>Mammalia</taxon>
        <taxon>Eutheria</taxon>
        <taxon>Euarchontoglires</taxon>
        <taxon>Glires</taxon>
        <taxon>Rodentia</taxon>
        <taxon>Myomorpha</taxon>
        <taxon>Muroidea</taxon>
        <taxon>Cricetidae</taxon>
        <taxon>Cricetinae</taxon>
        <taxon>Cricetulus</taxon>
    </lineage>
</organism>
<dbReference type="GO" id="GO:0045095">
    <property type="term" value="C:keratin filament"/>
    <property type="evidence" value="ECO:0007669"/>
    <property type="project" value="InterPro"/>
</dbReference>
<keyword evidence="1" id="KW-0416">Keratin</keyword>
<dbReference type="Ensembl" id="ENSCGRT00001006022.1">
    <property type="protein sequence ID" value="ENSCGRP00001004064.1"/>
    <property type="gene ID" value="ENSCGRG00001005088.1"/>
</dbReference>
<reference evidence="2" key="1">
    <citation type="submission" date="2025-08" db="UniProtKB">
        <authorList>
            <consortium name="Ensembl"/>
        </authorList>
    </citation>
    <scope>IDENTIFICATION</scope>
</reference>
<reference evidence="2" key="2">
    <citation type="submission" date="2025-09" db="UniProtKB">
        <authorList>
            <consortium name="Ensembl"/>
        </authorList>
    </citation>
    <scope>IDENTIFICATION</scope>
</reference>
<dbReference type="Proteomes" id="UP000694386">
    <property type="component" value="Unplaced"/>
</dbReference>
<dbReference type="OMA" id="TCVQPCE"/>
<dbReference type="AlphaFoldDB" id="A0A8C2LIE5"/>
<dbReference type="RefSeq" id="XP_027241040.1">
    <property type="nucleotide sequence ID" value="XM_027385239.1"/>
</dbReference>
<evidence type="ECO:0000313" key="3">
    <source>
        <dbReference type="Proteomes" id="UP000694386"/>
    </source>
</evidence>
<sequence length="99" mass="10378">MTGCNSYLQGCCSVPTGPATTLCSSDIYCPCGVCLPSTCPHKISLLQPTCCVTCPPPCCVPDSYVSSCWLLNKDCPAPNLKGISVSTYVQPCECKPSCC</sequence>